<organism evidence="3 4">
    <name type="scientific">Marasmiellus scandens</name>
    <dbReference type="NCBI Taxonomy" id="2682957"/>
    <lineage>
        <taxon>Eukaryota</taxon>
        <taxon>Fungi</taxon>
        <taxon>Dikarya</taxon>
        <taxon>Basidiomycota</taxon>
        <taxon>Agaricomycotina</taxon>
        <taxon>Agaricomycetes</taxon>
        <taxon>Agaricomycetidae</taxon>
        <taxon>Agaricales</taxon>
        <taxon>Marasmiineae</taxon>
        <taxon>Omphalotaceae</taxon>
        <taxon>Marasmiellus</taxon>
    </lineage>
</organism>
<dbReference type="Pfam" id="PF20415">
    <property type="entry name" value="DUF6699"/>
    <property type="match status" value="1"/>
</dbReference>
<feature type="domain" description="DUF6699" evidence="2">
    <location>
        <begin position="212"/>
        <end position="347"/>
    </location>
</feature>
<evidence type="ECO:0000313" key="3">
    <source>
        <dbReference type="EMBL" id="KAK7468672.1"/>
    </source>
</evidence>
<evidence type="ECO:0000256" key="1">
    <source>
        <dbReference type="SAM" id="MobiDB-lite"/>
    </source>
</evidence>
<comment type="caution">
    <text evidence="3">The sequence shown here is derived from an EMBL/GenBank/DDBJ whole genome shotgun (WGS) entry which is preliminary data.</text>
</comment>
<feature type="compositionally biased region" description="Pro residues" evidence="1">
    <location>
        <begin position="30"/>
        <end position="41"/>
    </location>
</feature>
<evidence type="ECO:0000313" key="4">
    <source>
        <dbReference type="Proteomes" id="UP001498398"/>
    </source>
</evidence>
<feature type="region of interest" description="Disordered" evidence="1">
    <location>
        <begin position="30"/>
        <end position="49"/>
    </location>
</feature>
<accession>A0ABR1JWE7</accession>
<name>A0ABR1JWE7_9AGAR</name>
<protein>
    <recommendedName>
        <fullName evidence="2">DUF6699 domain-containing protein</fullName>
    </recommendedName>
</protein>
<gene>
    <name evidence="3" type="ORF">VKT23_003176</name>
</gene>
<dbReference type="Proteomes" id="UP001498398">
    <property type="component" value="Unassembled WGS sequence"/>
</dbReference>
<dbReference type="InterPro" id="IPR046522">
    <property type="entry name" value="DUF6699"/>
</dbReference>
<proteinExistence type="predicted"/>
<dbReference type="EMBL" id="JBANRG010000003">
    <property type="protein sequence ID" value="KAK7468672.1"/>
    <property type="molecule type" value="Genomic_DNA"/>
</dbReference>
<keyword evidence="4" id="KW-1185">Reference proteome</keyword>
<sequence>MDDLFDIYTKHGGFYRPINDLSVPWTPSPTFPPEELPPRPHSAPGSRPSKRKKYIYTYRFTIHYHDKKTGPFAWIRHLKKLWRKKYLYWSTEVNLTDPSELKRPPHVPLSDWKAWGYYAYPRVNNVDVCNLSPAPKLSVPLDRQEMFDYLKSPGGTGYPERWIQGQKHPALPPKPKRWKKHRPNHELPFPKECALNPFLSQTPLNPGFTSVYWHIRDPLSSICLNLQDVVLPLTKADMAQPATCPFLTHMYINGFAFSADEWRREYKLPWPFMIENGDGIVCDDVFHGIFTNFHEFVRNSEYEQWLPETKEWSLKAYATRPKWTREDIFMRRSDYLGANTMFRGLAPMSNNEGWVLLLGPDNTLPLS</sequence>
<reference evidence="3 4" key="1">
    <citation type="submission" date="2024-01" db="EMBL/GenBank/DDBJ databases">
        <title>A draft genome for the cacao thread blight pathogen Marasmiellus scandens.</title>
        <authorList>
            <person name="Baruah I.K."/>
            <person name="Leung J."/>
            <person name="Bukari Y."/>
            <person name="Amoako-Attah I."/>
            <person name="Meinhardt L.W."/>
            <person name="Bailey B.A."/>
            <person name="Cohen S.P."/>
        </authorList>
    </citation>
    <scope>NUCLEOTIDE SEQUENCE [LARGE SCALE GENOMIC DNA]</scope>
    <source>
        <strain evidence="3 4">GH-19</strain>
    </source>
</reference>
<evidence type="ECO:0000259" key="2">
    <source>
        <dbReference type="Pfam" id="PF20415"/>
    </source>
</evidence>